<proteinExistence type="predicted"/>
<evidence type="ECO:0000313" key="2">
    <source>
        <dbReference type="EMBL" id="CBZ27178.1"/>
    </source>
</evidence>
<dbReference type="EMBL" id="FR799576">
    <property type="protein sequence ID" value="CBZ27178.1"/>
    <property type="molecule type" value="Genomic_DNA"/>
</dbReference>
<feature type="region of interest" description="Disordered" evidence="1">
    <location>
        <begin position="142"/>
        <end position="188"/>
    </location>
</feature>
<accession>E9AW44</accession>
<evidence type="ECO:0000313" key="3">
    <source>
        <dbReference type="Proteomes" id="UP000007259"/>
    </source>
</evidence>
<gene>
    <name evidence="2" type="ORF">LMXM_23_0410</name>
</gene>
<dbReference type="GeneID" id="13454316"/>
<name>E9AW44_LEIMU</name>
<dbReference type="RefSeq" id="XP_003875666.1">
    <property type="nucleotide sequence ID" value="XM_003875617.1"/>
</dbReference>
<reference evidence="2 3" key="1">
    <citation type="journal article" date="2011" name="Genome Res.">
        <title>Chromosome and gene copy number variation allow major structural change between species and strains of Leishmania.</title>
        <authorList>
            <person name="Rogers M.B."/>
            <person name="Hilley J.D."/>
            <person name="Dickens N.J."/>
            <person name="Wilkes J."/>
            <person name="Bates P.A."/>
            <person name="Depledge D.P."/>
            <person name="Harris D."/>
            <person name="Her Y."/>
            <person name="Herzyk P."/>
            <person name="Imamura H."/>
            <person name="Otto T.D."/>
            <person name="Sanders M."/>
            <person name="Seeger K."/>
            <person name="Dujardin J.C."/>
            <person name="Berriman M."/>
            <person name="Smith D.F."/>
            <person name="Hertz-Fowler C."/>
            <person name="Mottram J.C."/>
        </authorList>
    </citation>
    <scope>NUCLEOTIDE SEQUENCE [LARGE SCALE GENOMIC DNA]</scope>
    <source>
        <strain evidence="2 3">MHOM/GT/2001/U1103</strain>
    </source>
</reference>
<evidence type="ECO:0000256" key="1">
    <source>
        <dbReference type="SAM" id="MobiDB-lite"/>
    </source>
</evidence>
<dbReference type="VEuPathDB" id="TriTrypDB:LmxM.23.0410"/>
<dbReference type="Proteomes" id="UP000007259">
    <property type="component" value="Chromosome 23"/>
</dbReference>
<keyword evidence="3" id="KW-1185">Reference proteome</keyword>
<dbReference type="OrthoDB" id="265333at2759"/>
<protein>
    <submittedName>
        <fullName evidence="2">Uncharacterized protein</fullName>
    </submittedName>
</protein>
<feature type="compositionally biased region" description="Polar residues" evidence="1">
    <location>
        <begin position="391"/>
        <end position="400"/>
    </location>
</feature>
<dbReference type="PhylomeDB" id="E9AW44"/>
<dbReference type="OMA" id="LEGCHDY"/>
<feature type="region of interest" description="Disordered" evidence="1">
    <location>
        <begin position="339"/>
        <end position="433"/>
    </location>
</feature>
<dbReference type="KEGG" id="lmi:LMXM_23_0410"/>
<organism evidence="2 3">
    <name type="scientific">Leishmania mexicana (strain MHOM/GT/2001/U1103)</name>
    <dbReference type="NCBI Taxonomy" id="929439"/>
    <lineage>
        <taxon>Eukaryota</taxon>
        <taxon>Discoba</taxon>
        <taxon>Euglenozoa</taxon>
        <taxon>Kinetoplastea</taxon>
        <taxon>Metakinetoplastina</taxon>
        <taxon>Trypanosomatida</taxon>
        <taxon>Trypanosomatidae</taxon>
        <taxon>Leishmaniinae</taxon>
        <taxon>Leishmania</taxon>
    </lineage>
</organism>
<sequence length="1296" mass="138605">MPVSKRSSSLRHTIPCSVLFFAAHPMPVPSNACLGNRLATVGRQHRSRASRHTKQAPSVAIVGNGIPRPSPASVNAGVVEKANEPFAEYALPSISPASRAHAESFSSTSTSSSAFCPYFAVLSNGSTTMSKALHRPPTTVTALPGMAPPPPSISASVPRNGHDAARRTSAPLRVHPAHRSRSQPELTYSPTAYSSTVAASMPHEIPPTSALVLPYCTDAQLRHLFATLFVRAGDAMWSVHEHILPFLTAHQHCIMPAAPSQVAAFFGFTDHSDGDAHAKAGTGAASDPQGAQAFFGGAWTTKEISRFASQMGYWFMYVGILGCGEEMRWDTLLMPPGSIPGPSRRSSVRNACNAGSTSPPQALVTRSSSPSVHPATPEKQCLSPTPHRSPHNSSCVSSSAPGVVALTEGPKQHQPSCMVDDGGDGDDEGSPKSTVLYHTDQLERSTLDVVTTSTLTSVEFRAVVEAPPLVQEVAFVRGYKVLQTLLANREEQLAHVKNGPMAAALRALCTAAWIGNGANDNLGHSADCLAETLPPDIHAVHRRVCFYLRLHAFVRELCACLRADERRPWQRESYIVESIVSSRLRDTASFVSCDAPLARTAKMTAISETSISAGDRWRRLRDTLSQGVLYAALHAAPTPASVNSLTTLLLLRHAGATQVVMRATEGLPRSSDAVAASSFSSAISSGVSTWESSTSSRLPVPLLLLFPLPRWSSVTQPGIASRKDSTTFDLAASRALGFALALVVLSSCLFISGAQVVWTWCWTVFLEHSAGDDTAHHPHLVRRTWMHNLVEHCWTVLLLVCTARVAHHAGEVVASIEVTHTIVTAQSAALANESHGWLQKAWALQSGSAVAAQAVQRSIQRLRLVGNAVDGMETTPVGGRRALTRGVASRYWRGVFILALIMCTVKASLHPSRLVELAAVVMVACGANVVHVCETRQQRRRALAWWLHCQATIAESFADDLLRKAGNRCSEAVSNGADAEEQGGSVAQPLLPTNRAAVHTLCTIPLHMLEELANVACLVVWSEGLSLATHYGSDTTGPVNLSALPIQWFWEQLCGRAAPTYANGASSAAVVEATMRACRRSLEDKQRERGGAPLVIAEAVAHVLPWTLDYKAAPPPPTGALEGCHDYEVGEVLAPFAAAAAGNASGVVLATPHGDSSPVHPLDVELRRLPHLSPLQGRLVVCAAFVFASLRAAPRALGKTPRRCPAPFSACTGESTPALLTHLVHTQMCVEPSLWCRNDSEGTSTVQWRRAAKRTRAALQLLQQFTLSAQQCGVQDAPAGRAYTPVLPSLLHELFR</sequence>
<feature type="compositionally biased region" description="Polar residues" evidence="1">
    <location>
        <begin position="348"/>
        <end position="371"/>
    </location>
</feature>